<dbReference type="InterPro" id="IPR023343">
    <property type="entry name" value="Penicillin_amidase_dom1"/>
</dbReference>
<dbReference type="eggNOG" id="ENOG502S0YK">
    <property type="taxonomic scope" value="Eukaryota"/>
</dbReference>
<dbReference type="InterPro" id="IPR014395">
    <property type="entry name" value="Pen/GL7ACA/AHL_acylase"/>
</dbReference>
<feature type="transmembrane region" description="Helical" evidence="4">
    <location>
        <begin position="91"/>
        <end position="111"/>
    </location>
</feature>
<dbReference type="InterPro" id="IPR043146">
    <property type="entry name" value="Penicillin_amidase_N_B-knob"/>
</dbReference>
<comment type="similarity">
    <text evidence="1">Belongs to the peptidase S45 family.</text>
</comment>
<gene>
    <name evidence="6" type="ORF">TTHERM_00266690</name>
</gene>
<dbReference type="OrthoDB" id="330152at2759"/>
<reference evidence="7" key="1">
    <citation type="journal article" date="2006" name="PLoS Biol.">
        <title>Macronuclear genome sequence of the ciliate Tetrahymena thermophila, a model eukaryote.</title>
        <authorList>
            <person name="Eisen J.A."/>
            <person name="Coyne R.S."/>
            <person name="Wu M."/>
            <person name="Wu D."/>
            <person name="Thiagarajan M."/>
            <person name="Wortman J.R."/>
            <person name="Badger J.H."/>
            <person name="Ren Q."/>
            <person name="Amedeo P."/>
            <person name="Jones K.M."/>
            <person name="Tallon L.J."/>
            <person name="Delcher A.L."/>
            <person name="Salzberg S.L."/>
            <person name="Silva J.C."/>
            <person name="Haas B.J."/>
            <person name="Majoros W.H."/>
            <person name="Farzad M."/>
            <person name="Carlton J.M."/>
            <person name="Smith R.K. Jr."/>
            <person name="Garg J."/>
            <person name="Pearlman R.E."/>
            <person name="Karrer K.M."/>
            <person name="Sun L."/>
            <person name="Manning G."/>
            <person name="Elde N.C."/>
            <person name="Turkewitz A.P."/>
            <person name="Asai D.J."/>
            <person name="Wilkes D.E."/>
            <person name="Wang Y."/>
            <person name="Cai H."/>
            <person name="Collins K."/>
            <person name="Stewart B.A."/>
            <person name="Lee S.R."/>
            <person name="Wilamowska K."/>
            <person name="Weinberg Z."/>
            <person name="Ruzzo W.L."/>
            <person name="Wloga D."/>
            <person name="Gaertig J."/>
            <person name="Frankel J."/>
            <person name="Tsao C.-C."/>
            <person name="Gorovsky M.A."/>
            <person name="Keeling P.J."/>
            <person name="Waller R.F."/>
            <person name="Patron N.J."/>
            <person name="Cherry J.M."/>
            <person name="Stover N.A."/>
            <person name="Krieger C.J."/>
            <person name="del Toro C."/>
            <person name="Ryder H.F."/>
            <person name="Williamson S.C."/>
            <person name="Barbeau R.A."/>
            <person name="Hamilton E.P."/>
            <person name="Orias E."/>
        </authorList>
    </citation>
    <scope>NUCLEOTIDE SEQUENCE [LARGE SCALE GENOMIC DNA]</scope>
    <source>
        <strain evidence="7">SB210</strain>
    </source>
</reference>
<dbReference type="Gene3D" id="2.30.120.10">
    <property type="match status" value="1"/>
</dbReference>
<dbReference type="PANTHER" id="PTHR34218:SF4">
    <property type="entry name" value="ACYL-HOMOSERINE LACTONE ACYLASE QUIP"/>
    <property type="match status" value="1"/>
</dbReference>
<dbReference type="Pfam" id="PF01804">
    <property type="entry name" value="Penicil_amidase"/>
    <property type="match status" value="1"/>
</dbReference>
<proteinExistence type="inferred from homology"/>
<keyword evidence="4" id="KW-0812">Transmembrane</keyword>
<evidence type="ECO:0000256" key="5">
    <source>
        <dbReference type="SAM" id="SignalP"/>
    </source>
</evidence>
<dbReference type="GO" id="GO:0016811">
    <property type="term" value="F:hydrolase activity, acting on carbon-nitrogen (but not peptide) bonds, in linear amides"/>
    <property type="evidence" value="ECO:0007669"/>
    <property type="project" value="InterPro"/>
</dbReference>
<accession>I7MIY2</accession>
<evidence type="ECO:0000256" key="3">
    <source>
        <dbReference type="ARBA" id="ARBA00023145"/>
    </source>
</evidence>
<keyword evidence="5" id="KW-0732">Signal</keyword>
<dbReference type="Proteomes" id="UP000009168">
    <property type="component" value="Unassembled WGS sequence"/>
</dbReference>
<dbReference type="EMBL" id="GG662703">
    <property type="protein sequence ID" value="EAR95658.2"/>
    <property type="molecule type" value="Genomic_DNA"/>
</dbReference>
<keyword evidence="3" id="KW-0865">Zymogen</keyword>
<feature type="signal peptide" evidence="5">
    <location>
        <begin position="1"/>
        <end position="15"/>
    </location>
</feature>
<protein>
    <submittedName>
        <fullName evidence="6">Peptidase S45 penicillin amidase</fullName>
    </submittedName>
</protein>
<keyword evidence="4" id="KW-1133">Transmembrane helix</keyword>
<keyword evidence="2" id="KW-0378">Hydrolase</keyword>
<evidence type="ECO:0000256" key="4">
    <source>
        <dbReference type="SAM" id="Phobius"/>
    </source>
</evidence>
<dbReference type="PIRSF" id="PIRSF001227">
    <property type="entry name" value="Pen_acylase"/>
    <property type="match status" value="1"/>
</dbReference>
<keyword evidence="7" id="KW-1185">Reference proteome</keyword>
<dbReference type="CDD" id="cd03747">
    <property type="entry name" value="Ntn_PGA_like"/>
    <property type="match status" value="1"/>
</dbReference>
<evidence type="ECO:0000313" key="6">
    <source>
        <dbReference type="EMBL" id="EAR95658.2"/>
    </source>
</evidence>
<organism evidence="6 7">
    <name type="scientific">Tetrahymena thermophila (strain SB210)</name>
    <dbReference type="NCBI Taxonomy" id="312017"/>
    <lineage>
        <taxon>Eukaryota</taxon>
        <taxon>Sar</taxon>
        <taxon>Alveolata</taxon>
        <taxon>Ciliophora</taxon>
        <taxon>Intramacronucleata</taxon>
        <taxon>Oligohymenophorea</taxon>
        <taxon>Hymenostomatida</taxon>
        <taxon>Tetrahymenina</taxon>
        <taxon>Tetrahymenidae</taxon>
        <taxon>Tetrahymena</taxon>
    </lineage>
</organism>
<dbReference type="PANTHER" id="PTHR34218">
    <property type="entry name" value="PEPTIDASE S45 PENICILLIN AMIDASE"/>
    <property type="match status" value="1"/>
</dbReference>
<dbReference type="Gene3D" id="1.10.1400.10">
    <property type="match status" value="1"/>
</dbReference>
<dbReference type="InterPro" id="IPR043147">
    <property type="entry name" value="Penicillin_amidase_A-knob"/>
</dbReference>
<dbReference type="SUPFAM" id="SSF56235">
    <property type="entry name" value="N-terminal nucleophile aminohydrolases (Ntn hydrolases)"/>
    <property type="match status" value="1"/>
</dbReference>
<dbReference type="InterPro" id="IPR029055">
    <property type="entry name" value="Ntn_hydrolases_N"/>
</dbReference>
<dbReference type="KEGG" id="tet:TTHERM_00266690"/>
<dbReference type="MEROPS" id="S45.003"/>
<keyword evidence="4" id="KW-0472">Membrane</keyword>
<evidence type="ECO:0000256" key="1">
    <source>
        <dbReference type="ARBA" id="ARBA00006586"/>
    </source>
</evidence>
<dbReference type="GeneID" id="7834416"/>
<dbReference type="AlphaFoldDB" id="I7MIY2"/>
<dbReference type="GO" id="GO:0017000">
    <property type="term" value="P:antibiotic biosynthetic process"/>
    <property type="evidence" value="ECO:0007669"/>
    <property type="project" value="InterPro"/>
</dbReference>
<dbReference type="InterPro" id="IPR002692">
    <property type="entry name" value="S45"/>
</dbReference>
<dbReference type="Gene3D" id="3.60.20.10">
    <property type="entry name" value="Glutamine Phosphoribosylpyrophosphate, subunit 1, domain 1"/>
    <property type="match status" value="1"/>
</dbReference>
<sequence length="940" mass="110333">MIVFFLIFFTSFLQHLNFIFNCPPKLLSNINYQSEKQATNQLLSRYRLKASKRFDLPQTYNQLNYNFQQQQKKERNIVNLQNKYRMFCRNLCKLGIVATIVLSLLLVYLQIPRYQGTIEITRNGYNNITIKRDEYGIPSIQSETYADVAYGLGYAHAQDRLWSIQFKRRCSQGRISEIAGEETLRSDILFRELKLDRSAQKKYQNASPHIKKILQAYADGINDYVNSLPALPLEFQIMFDDFEPYLPHHSYSLINLMSFFLTLDMVYEPFRQLLLEKYGEELALKLMGSREEFNFEMTHIMSDEDLMKSGIFENRTEHAIPKDSNVEFSKEYLKRVIQDDIVNMLEGVAKGIKGSNSWVVHGNHTASGKPLLANDPHLETMIPSIWYQSELVWKTNGKTHRAMGATLPGIPFMMIGRTEYASWGITNDIIDNSDYYIEKIQNNTYFYNNEWHPLKESPESIKVRLGQTFNFTLQETHHGPIIKGLFHLMDVKNYQYMDYPVSLSWTALIENDTCMEGLYDLHHAGSIQQIEDSFYTITSPSLNLIYATTDNHIGYYAQGRLPKKPIPGSNHFQDGTNPKNDWLGYYSKEHQPRIVDPSKGFIVTANNKIASDNLIHNVNRAQNSIPRARRITDLLKQGIKEGKKFTPQDFLLMQKDVYDVYASFVVTPVLQIFLLRGEKYLSQEKFSKYRDLLENLYKWDFKMTKESIGATIYISWEHYFFRTYLHEVSDNEDLRIILNMSYMFDHFFMFETKKMSQLVRDKTKEYKKSYCIIKDINPEGDCIQNLVLAFDQAFQHLTEKYGEDINKWQWGLVHRHRFDHKPFSQTPLKYFFEREYIGEGNRRTINVGGVNHLPDKWDSWYSANYRQVIDMSEKNDSYFVLDTGISENIFSQHYDDQMKLHQIGKAIPMKFANQKDNKNLKTLNITFKKSNQKNNSKKDL</sequence>
<feature type="chain" id="PRO_5012519808" evidence="5">
    <location>
        <begin position="16"/>
        <end position="940"/>
    </location>
</feature>
<name>I7MIY2_TETTS</name>
<evidence type="ECO:0000313" key="7">
    <source>
        <dbReference type="Proteomes" id="UP000009168"/>
    </source>
</evidence>
<dbReference type="Gene3D" id="1.10.439.10">
    <property type="entry name" value="Penicillin Amidohydrolase, domain 1"/>
    <property type="match status" value="1"/>
</dbReference>
<evidence type="ECO:0000256" key="2">
    <source>
        <dbReference type="ARBA" id="ARBA00022801"/>
    </source>
</evidence>
<dbReference type="InParanoid" id="I7MIY2"/>
<dbReference type="RefSeq" id="XP_001015903.2">
    <property type="nucleotide sequence ID" value="XM_001015903.2"/>
</dbReference>